<keyword evidence="2" id="KW-0472">Membrane</keyword>
<evidence type="ECO:0000256" key="1">
    <source>
        <dbReference type="SAM" id="MobiDB-lite"/>
    </source>
</evidence>
<evidence type="ECO:0000313" key="3">
    <source>
        <dbReference type="EMBL" id="GAA0449287.1"/>
    </source>
</evidence>
<gene>
    <name evidence="3" type="ORF">GCM10010361_11650</name>
</gene>
<reference evidence="4" key="1">
    <citation type="journal article" date="2019" name="Int. J. Syst. Evol. Microbiol.">
        <title>The Global Catalogue of Microorganisms (GCM) 10K type strain sequencing project: providing services to taxonomists for standard genome sequencing and annotation.</title>
        <authorList>
            <consortium name="The Broad Institute Genomics Platform"/>
            <consortium name="The Broad Institute Genome Sequencing Center for Infectious Disease"/>
            <person name="Wu L."/>
            <person name="Ma J."/>
        </authorList>
    </citation>
    <scope>NUCLEOTIDE SEQUENCE [LARGE SCALE GENOMIC DNA]</scope>
    <source>
        <strain evidence="4">JCM 4805</strain>
    </source>
</reference>
<feature type="transmembrane region" description="Helical" evidence="2">
    <location>
        <begin position="47"/>
        <end position="67"/>
    </location>
</feature>
<proteinExistence type="predicted"/>
<feature type="region of interest" description="Disordered" evidence="1">
    <location>
        <begin position="1"/>
        <end position="43"/>
    </location>
</feature>
<organism evidence="3 4">
    <name type="scientific">Streptomyces olivaceiscleroticus</name>
    <dbReference type="NCBI Taxonomy" id="68245"/>
    <lineage>
        <taxon>Bacteria</taxon>
        <taxon>Bacillati</taxon>
        <taxon>Actinomycetota</taxon>
        <taxon>Actinomycetes</taxon>
        <taxon>Kitasatosporales</taxon>
        <taxon>Streptomycetaceae</taxon>
        <taxon>Streptomyces</taxon>
    </lineage>
</organism>
<evidence type="ECO:0000313" key="4">
    <source>
        <dbReference type="Proteomes" id="UP001500909"/>
    </source>
</evidence>
<keyword evidence="4" id="KW-1185">Reference proteome</keyword>
<keyword evidence="2" id="KW-0812">Transmembrane</keyword>
<sequence length="117" mass="12525">MHSHWEGKHAMGKPGKPNVQGKSNVQGKRDSQGKPDKRAKGSSGQGLLWLFGVILVVQGFGSAVTEAGWDTSFGVAGLLRAAHMPEWVTLLVGFVGVALLGVAARRHYAERRAGRRP</sequence>
<protein>
    <submittedName>
        <fullName evidence="3">Uncharacterized protein</fullName>
    </submittedName>
</protein>
<name>A0ABP3JCI3_9ACTN</name>
<dbReference type="Proteomes" id="UP001500909">
    <property type="component" value="Unassembled WGS sequence"/>
</dbReference>
<feature type="compositionally biased region" description="Basic and acidic residues" evidence="1">
    <location>
        <begin position="27"/>
        <end position="39"/>
    </location>
</feature>
<feature type="transmembrane region" description="Helical" evidence="2">
    <location>
        <begin position="87"/>
        <end position="108"/>
    </location>
</feature>
<keyword evidence="2" id="KW-1133">Transmembrane helix</keyword>
<dbReference type="RefSeq" id="WP_346093522.1">
    <property type="nucleotide sequence ID" value="NZ_BAAABY010000009.1"/>
</dbReference>
<dbReference type="EMBL" id="BAAABY010000009">
    <property type="protein sequence ID" value="GAA0449287.1"/>
    <property type="molecule type" value="Genomic_DNA"/>
</dbReference>
<accession>A0ABP3JCI3</accession>
<evidence type="ECO:0000256" key="2">
    <source>
        <dbReference type="SAM" id="Phobius"/>
    </source>
</evidence>
<comment type="caution">
    <text evidence="3">The sequence shown here is derived from an EMBL/GenBank/DDBJ whole genome shotgun (WGS) entry which is preliminary data.</text>
</comment>